<comment type="caution">
    <text evidence="1">The sequence shown here is derived from an EMBL/GenBank/DDBJ whole genome shotgun (WGS) entry which is preliminary data.</text>
</comment>
<gene>
    <name evidence="1" type="ORF">NUW58_g10235</name>
</gene>
<evidence type="ECO:0000313" key="1">
    <source>
        <dbReference type="EMBL" id="KAJ2968376.1"/>
    </source>
</evidence>
<reference evidence="1" key="1">
    <citation type="submission" date="2022-10" db="EMBL/GenBank/DDBJ databases">
        <title>Genome Sequence of Xylaria curta.</title>
        <authorList>
            <person name="Buettner E."/>
        </authorList>
    </citation>
    <scope>NUCLEOTIDE SEQUENCE</scope>
    <source>
        <strain evidence="1">Babe10</strain>
    </source>
</reference>
<accession>A0ACC1MPW5</accession>
<name>A0ACC1MPW5_9PEZI</name>
<proteinExistence type="predicted"/>
<organism evidence="1 2">
    <name type="scientific">Xylaria curta</name>
    <dbReference type="NCBI Taxonomy" id="42375"/>
    <lineage>
        <taxon>Eukaryota</taxon>
        <taxon>Fungi</taxon>
        <taxon>Dikarya</taxon>
        <taxon>Ascomycota</taxon>
        <taxon>Pezizomycotina</taxon>
        <taxon>Sordariomycetes</taxon>
        <taxon>Xylariomycetidae</taxon>
        <taxon>Xylariales</taxon>
        <taxon>Xylariaceae</taxon>
        <taxon>Xylaria</taxon>
    </lineage>
</organism>
<dbReference type="Proteomes" id="UP001143856">
    <property type="component" value="Unassembled WGS sequence"/>
</dbReference>
<evidence type="ECO:0000313" key="2">
    <source>
        <dbReference type="Proteomes" id="UP001143856"/>
    </source>
</evidence>
<protein>
    <submittedName>
        <fullName evidence="1">Uncharacterized protein</fullName>
    </submittedName>
</protein>
<keyword evidence="2" id="KW-1185">Reference proteome</keyword>
<sequence>MLFSSDEKYMKAEVNALRVHRKAEHIVQLLYADGEGVPSGNDKNLSLTAISGKSEDSAVHSDGLGEDDDEFPEPEEEPEERKEVPTANVFITEMLENGDLSCFISAVRHHGEKVPNAFLWRFLQCFTRMCIGLAWPPMSVDEFKDMPAPIRETVPARLKDTPLRICHFDLDPKTEQFCVDWDYIEPGNGIVSRHPLAGNYGPHTNIWAVGYVRVIPPSFYFYSYFYEKLDSKGTNRANGGRQLMECLITHCYPAHPPKPTISNRKPPVGKDEYWTYAAHLDQEAYNHVDRDLLDVIHRLQAHLPADRPDLQELEAYVDFNLRTKDNDGLTDEQLAQWLQKMLYEPPPESSDRWKPHPVIRSAEKPVEQPVEQPEEEPEEQPVGKPVEIIGTGPVHPVPNNRFHRMSPTFSTNPRP</sequence>
<dbReference type="EMBL" id="JAPDGR010004346">
    <property type="protein sequence ID" value="KAJ2968376.1"/>
    <property type="molecule type" value="Genomic_DNA"/>
</dbReference>